<dbReference type="EMBL" id="FPBO01000018">
    <property type="protein sequence ID" value="SFU99515.1"/>
    <property type="molecule type" value="Genomic_DNA"/>
</dbReference>
<dbReference type="PROSITE" id="PS50943">
    <property type="entry name" value="HTH_CROC1"/>
    <property type="match status" value="1"/>
</dbReference>
<accession>A0A1I7KQ09</accession>
<reference evidence="3" key="1">
    <citation type="submission" date="2016-10" db="EMBL/GenBank/DDBJ databases">
        <authorList>
            <person name="Varghese N."/>
            <person name="Submissions S."/>
        </authorList>
    </citation>
    <scope>NUCLEOTIDE SEQUENCE [LARGE SCALE GENOMIC DNA]</scope>
    <source>
        <strain evidence="3">CGMCC 1.11014</strain>
    </source>
</reference>
<proteinExistence type="predicted"/>
<dbReference type="OrthoDB" id="8777496at2"/>
<dbReference type="SUPFAM" id="SSF47413">
    <property type="entry name" value="lambda repressor-like DNA-binding domains"/>
    <property type="match status" value="1"/>
</dbReference>
<protein>
    <submittedName>
        <fullName evidence="2">Helix-turn-helix</fullName>
    </submittedName>
</protein>
<name>A0A1I7KQ09_9BURK</name>
<dbReference type="InterPro" id="IPR001387">
    <property type="entry name" value="Cro/C1-type_HTH"/>
</dbReference>
<dbReference type="STRING" id="1035707.SAMN05216552_1018120"/>
<dbReference type="AlphaFoldDB" id="A0A1I7KQ09"/>
<dbReference type="CDD" id="cd00093">
    <property type="entry name" value="HTH_XRE"/>
    <property type="match status" value="1"/>
</dbReference>
<dbReference type="Proteomes" id="UP000199391">
    <property type="component" value="Unassembled WGS sequence"/>
</dbReference>
<organism evidence="2 3">
    <name type="scientific">Pseudoduganella namucuonensis</name>
    <dbReference type="NCBI Taxonomy" id="1035707"/>
    <lineage>
        <taxon>Bacteria</taxon>
        <taxon>Pseudomonadati</taxon>
        <taxon>Pseudomonadota</taxon>
        <taxon>Betaproteobacteria</taxon>
        <taxon>Burkholderiales</taxon>
        <taxon>Oxalobacteraceae</taxon>
        <taxon>Telluria group</taxon>
        <taxon>Pseudoduganella</taxon>
    </lineage>
</organism>
<evidence type="ECO:0000313" key="3">
    <source>
        <dbReference type="Proteomes" id="UP000199391"/>
    </source>
</evidence>
<dbReference type="Pfam" id="PF01381">
    <property type="entry name" value="HTH_3"/>
    <property type="match status" value="1"/>
</dbReference>
<dbReference type="Gene3D" id="1.10.260.40">
    <property type="entry name" value="lambda repressor-like DNA-binding domains"/>
    <property type="match status" value="1"/>
</dbReference>
<evidence type="ECO:0000313" key="2">
    <source>
        <dbReference type="EMBL" id="SFU99515.1"/>
    </source>
</evidence>
<dbReference type="InterPro" id="IPR010982">
    <property type="entry name" value="Lambda_DNA-bd_dom_sf"/>
</dbReference>
<sequence>MNTLEYLDAVKAARGIASDYALAKALNVRHSTISSYRAGRSRIDDDVALTIAQILKLNPLEVIAAANAERAKTPEMRARWMDVFEGFRALLLHAKSGRGHSPAW</sequence>
<evidence type="ECO:0000259" key="1">
    <source>
        <dbReference type="PROSITE" id="PS50943"/>
    </source>
</evidence>
<gene>
    <name evidence="2" type="ORF">SAMN05216552_1018120</name>
</gene>
<feature type="domain" description="HTH cro/C1-type" evidence="1">
    <location>
        <begin position="21"/>
        <end position="62"/>
    </location>
</feature>
<keyword evidence="3" id="KW-1185">Reference proteome</keyword>
<dbReference type="RefSeq" id="WP_093557173.1">
    <property type="nucleotide sequence ID" value="NZ_FPBO01000018.1"/>
</dbReference>
<dbReference type="GO" id="GO:0003677">
    <property type="term" value="F:DNA binding"/>
    <property type="evidence" value="ECO:0007669"/>
    <property type="project" value="InterPro"/>
</dbReference>